<dbReference type="Gene3D" id="3.40.50.2000">
    <property type="entry name" value="Glycogen Phosphorylase B"/>
    <property type="match status" value="2"/>
</dbReference>
<keyword evidence="1" id="KW-0808">Transferase</keyword>
<dbReference type="PANTHER" id="PTHR12526:SF630">
    <property type="entry name" value="GLYCOSYLTRANSFERASE"/>
    <property type="match status" value="1"/>
</dbReference>
<dbReference type="PANTHER" id="PTHR12526">
    <property type="entry name" value="GLYCOSYLTRANSFERASE"/>
    <property type="match status" value="1"/>
</dbReference>
<dbReference type="GO" id="GO:0016757">
    <property type="term" value="F:glycosyltransferase activity"/>
    <property type="evidence" value="ECO:0007669"/>
    <property type="project" value="UniProtKB-KW"/>
</dbReference>
<sequence length="380" mass="44070">MFKEILFINESPVYGGHEEMFLRHIKEIAKNNHLYLNIIVNIKNERLIKEIDCLTKISSNINVNIFRHRFWGLPLRPITNFLCISDFFWLLKTIVSFKPIKVVLIQGTIEIGGLSLLAARILGKHTSTYLPITKKSKEIGVVFGRIRDFINKHFYYRLPHEIITISEFNKEELINNFNVDASRIRVAMNFIDTPSYPKQTNDSQRNNVLLIIGRIDLNQKRQDLFLDYFVRSELSDAFEVHIIGDGNDDASKAVRNKYGSMHNVFFCGWLGSEDVAHRLAQCRSVIIPSKFEGVPLVMIEAIKLGKTVIASNVDGMKEFLPPQWLFDVDEMSDSLRIISYLNERPQVFDDLLPVVQRKFNQIFDPIENSKKFMMLINSRK</sequence>
<name>A0A6B9XXS9_ENTCL</name>
<accession>A0A6B9XXS9</accession>
<reference evidence="1" key="1">
    <citation type="submission" date="2019-03" db="EMBL/GenBank/DDBJ databases">
        <title>Genetic characterization of the O-antigen and development of a molecular serotyping scheme for Enterobacter cloacae.</title>
        <authorList>
            <person name="Li Y."/>
            <person name="Huang J."/>
            <person name="Wang X."/>
            <person name="Xu C."/>
            <person name="Han T."/>
            <person name="Guo X."/>
        </authorList>
    </citation>
    <scope>NUCLEOTIDE SEQUENCE</scope>
    <source>
        <strain evidence="1">NCTC 11570</strain>
    </source>
</reference>
<dbReference type="AlphaFoldDB" id="A0A6B9XXS9"/>
<evidence type="ECO:0000313" key="1">
    <source>
        <dbReference type="EMBL" id="QHR93074.1"/>
    </source>
</evidence>
<keyword evidence="1" id="KW-0328">Glycosyltransferase</keyword>
<organism evidence="1">
    <name type="scientific">Enterobacter cloacae</name>
    <dbReference type="NCBI Taxonomy" id="550"/>
    <lineage>
        <taxon>Bacteria</taxon>
        <taxon>Pseudomonadati</taxon>
        <taxon>Pseudomonadota</taxon>
        <taxon>Gammaproteobacteria</taxon>
        <taxon>Enterobacterales</taxon>
        <taxon>Enterobacteriaceae</taxon>
        <taxon>Enterobacter</taxon>
        <taxon>Enterobacter cloacae complex</taxon>
    </lineage>
</organism>
<dbReference type="Pfam" id="PF13692">
    <property type="entry name" value="Glyco_trans_1_4"/>
    <property type="match status" value="1"/>
</dbReference>
<dbReference type="CDD" id="cd03801">
    <property type="entry name" value="GT4_PimA-like"/>
    <property type="match status" value="1"/>
</dbReference>
<dbReference type="SUPFAM" id="SSF53756">
    <property type="entry name" value="UDP-Glycosyltransferase/glycogen phosphorylase"/>
    <property type="match status" value="1"/>
</dbReference>
<protein>
    <submittedName>
        <fullName evidence="1">UDP-D-galactose:(Glucosyl)lipopolysaccharide-1, UDP-D-galactose:(Glucosyl)lipopolysaccharide-1, 6-D-galactosyltransferase</fullName>
    </submittedName>
</protein>
<proteinExistence type="predicted"/>
<dbReference type="EMBL" id="MK595714">
    <property type="protein sequence ID" value="QHR93074.1"/>
    <property type="molecule type" value="Genomic_DNA"/>
</dbReference>